<dbReference type="EMBL" id="JANPWZ010000047">
    <property type="protein sequence ID" value="KAJ3579908.1"/>
    <property type="molecule type" value="Genomic_DNA"/>
</dbReference>
<organism evidence="2 3">
    <name type="scientific">Xylaria arbuscula</name>
    <dbReference type="NCBI Taxonomy" id="114810"/>
    <lineage>
        <taxon>Eukaryota</taxon>
        <taxon>Fungi</taxon>
        <taxon>Dikarya</taxon>
        <taxon>Ascomycota</taxon>
        <taxon>Pezizomycotina</taxon>
        <taxon>Sordariomycetes</taxon>
        <taxon>Xylariomycetidae</taxon>
        <taxon>Xylariales</taxon>
        <taxon>Xylariaceae</taxon>
        <taxon>Xylaria</taxon>
    </lineage>
</organism>
<keyword evidence="1" id="KW-0040">ANK repeat</keyword>
<keyword evidence="3" id="KW-1185">Reference proteome</keyword>
<accession>A0A9W8TQX3</accession>
<dbReference type="SUPFAM" id="SSF48403">
    <property type="entry name" value="Ankyrin repeat"/>
    <property type="match status" value="1"/>
</dbReference>
<dbReference type="InterPro" id="IPR002110">
    <property type="entry name" value="Ankyrin_rpt"/>
</dbReference>
<name>A0A9W8TQX3_9PEZI</name>
<sequence length="379" mass="42894">MNSRSSNSTRRAEGQVFGVEDLPPLFRWTVEDIFRGYNALHWYCNAKSTCPKIIQQLLQFGIDINAVDRRPHNRDTPVIRHTALGFACRNANVKAMHTLLRNGAEPWGLAKLNLPLKDPNGCQIIYPSPLQELLCQSTQGPTPQRCPWTFHLYEKDEENDGYLDEEDPEKLPEFRALRGRSGNMPFCKLCAADYHVLEPPPRNEEERTAARTRRQACYFGQITRLGNRLKSCVQLLLNYNCSSPPVSLPDNDDPNLWSAIDLLLETFWRFFYPIALCESVIGPSSIRSFPESPGQLTRILNQSVFAPWGEIGDMLVETGGYEGEGWALRGEARGPNRLISLISIHPNLESFREGEFFDVDAQLESQCEAIPNDQIGVAL</sequence>
<evidence type="ECO:0000313" key="3">
    <source>
        <dbReference type="Proteomes" id="UP001148614"/>
    </source>
</evidence>
<dbReference type="VEuPathDB" id="FungiDB:F4678DRAFT_370162"/>
<proteinExistence type="predicted"/>
<reference evidence="2" key="1">
    <citation type="submission" date="2022-07" db="EMBL/GenBank/DDBJ databases">
        <title>Genome Sequence of Xylaria arbuscula.</title>
        <authorList>
            <person name="Buettner E."/>
        </authorList>
    </citation>
    <scope>NUCLEOTIDE SEQUENCE</scope>
    <source>
        <strain evidence="2">VT107</strain>
    </source>
</reference>
<evidence type="ECO:0000313" key="2">
    <source>
        <dbReference type="EMBL" id="KAJ3579908.1"/>
    </source>
</evidence>
<gene>
    <name evidence="2" type="ORF">NPX13_g659</name>
</gene>
<dbReference type="PROSITE" id="PS50088">
    <property type="entry name" value="ANK_REPEAT"/>
    <property type="match status" value="1"/>
</dbReference>
<evidence type="ECO:0000256" key="1">
    <source>
        <dbReference type="PROSITE-ProRule" id="PRU00023"/>
    </source>
</evidence>
<comment type="caution">
    <text evidence="2">The sequence shown here is derived from an EMBL/GenBank/DDBJ whole genome shotgun (WGS) entry which is preliminary data.</text>
</comment>
<evidence type="ECO:0008006" key="4">
    <source>
        <dbReference type="Google" id="ProtNLM"/>
    </source>
</evidence>
<dbReference type="Proteomes" id="UP001148614">
    <property type="component" value="Unassembled WGS sequence"/>
</dbReference>
<protein>
    <recommendedName>
        <fullName evidence="4">Ankyrin</fullName>
    </recommendedName>
</protein>
<dbReference type="AlphaFoldDB" id="A0A9W8TQX3"/>
<dbReference type="Pfam" id="PF00023">
    <property type="entry name" value="Ank"/>
    <property type="match status" value="1"/>
</dbReference>
<feature type="repeat" description="ANK" evidence="1">
    <location>
        <begin position="35"/>
        <end position="69"/>
    </location>
</feature>
<dbReference type="InterPro" id="IPR036770">
    <property type="entry name" value="Ankyrin_rpt-contain_sf"/>
</dbReference>
<dbReference type="SMART" id="SM00248">
    <property type="entry name" value="ANK"/>
    <property type="match status" value="2"/>
</dbReference>
<dbReference type="Gene3D" id="1.25.40.20">
    <property type="entry name" value="Ankyrin repeat-containing domain"/>
    <property type="match status" value="1"/>
</dbReference>